<protein>
    <submittedName>
        <fullName evidence="1">Uncharacterized protein</fullName>
    </submittedName>
</protein>
<accession>A0ACC1CCM4</accession>
<name>A0ACC1CCM4_9ROSI</name>
<evidence type="ECO:0000313" key="2">
    <source>
        <dbReference type="Proteomes" id="UP001164250"/>
    </source>
</evidence>
<sequence>MIKLNLSQIYSQSAYDEEQRYLPFFSFRIINIYCSNHCKVIKDCEVIAWGKLWDYTNYSR</sequence>
<evidence type="ECO:0000313" key="1">
    <source>
        <dbReference type="EMBL" id="KAJ0113406.1"/>
    </source>
</evidence>
<proteinExistence type="predicted"/>
<keyword evidence="2" id="KW-1185">Reference proteome</keyword>
<dbReference type="Proteomes" id="UP001164250">
    <property type="component" value="Chromosome 1"/>
</dbReference>
<dbReference type="EMBL" id="CM047897">
    <property type="protein sequence ID" value="KAJ0113406.1"/>
    <property type="molecule type" value="Genomic_DNA"/>
</dbReference>
<comment type="caution">
    <text evidence="1">The sequence shown here is derived from an EMBL/GenBank/DDBJ whole genome shotgun (WGS) entry which is preliminary data.</text>
</comment>
<reference evidence="2" key="1">
    <citation type="journal article" date="2023" name="G3 (Bethesda)">
        <title>Genome assembly and association tests identify interacting loci associated with vigor, precocity, and sex in interspecific pistachio rootstocks.</title>
        <authorList>
            <person name="Palmer W."/>
            <person name="Jacygrad E."/>
            <person name="Sagayaradj S."/>
            <person name="Cavanaugh K."/>
            <person name="Han R."/>
            <person name="Bertier L."/>
            <person name="Beede B."/>
            <person name="Kafkas S."/>
            <person name="Golino D."/>
            <person name="Preece J."/>
            <person name="Michelmore R."/>
        </authorList>
    </citation>
    <scope>NUCLEOTIDE SEQUENCE [LARGE SCALE GENOMIC DNA]</scope>
</reference>
<organism evidence="1 2">
    <name type="scientific">Pistacia atlantica</name>
    <dbReference type="NCBI Taxonomy" id="434234"/>
    <lineage>
        <taxon>Eukaryota</taxon>
        <taxon>Viridiplantae</taxon>
        <taxon>Streptophyta</taxon>
        <taxon>Embryophyta</taxon>
        <taxon>Tracheophyta</taxon>
        <taxon>Spermatophyta</taxon>
        <taxon>Magnoliopsida</taxon>
        <taxon>eudicotyledons</taxon>
        <taxon>Gunneridae</taxon>
        <taxon>Pentapetalae</taxon>
        <taxon>rosids</taxon>
        <taxon>malvids</taxon>
        <taxon>Sapindales</taxon>
        <taxon>Anacardiaceae</taxon>
        <taxon>Pistacia</taxon>
    </lineage>
</organism>
<gene>
    <name evidence="1" type="ORF">Patl1_00957</name>
</gene>